<dbReference type="NCBIfam" id="NF040785">
    <property type="entry name" value="CD3324_fam"/>
    <property type="match status" value="1"/>
</dbReference>
<dbReference type="PANTHER" id="PTHR37812">
    <property type="entry name" value="MU-LIKE PROPHAGE FLUMU PROTEIN C"/>
    <property type="match status" value="1"/>
</dbReference>
<accession>A0ABW5QVF8</accession>
<dbReference type="InterPro" id="IPR052411">
    <property type="entry name" value="c-mor_Regulatory_Protein"/>
</dbReference>
<dbReference type="InterPro" id="IPR014875">
    <property type="entry name" value="Mor_transcription_activator"/>
</dbReference>
<dbReference type="Pfam" id="PF08765">
    <property type="entry name" value="Mor"/>
    <property type="match status" value="1"/>
</dbReference>
<organism evidence="2 3">
    <name type="scientific">Paenibacillus thailandensis</name>
    <dbReference type="NCBI Taxonomy" id="393250"/>
    <lineage>
        <taxon>Bacteria</taxon>
        <taxon>Bacillati</taxon>
        <taxon>Bacillota</taxon>
        <taxon>Bacilli</taxon>
        <taxon>Bacillales</taxon>
        <taxon>Paenibacillaceae</taxon>
        <taxon>Paenibacillus</taxon>
    </lineage>
</organism>
<reference evidence="3" key="1">
    <citation type="journal article" date="2019" name="Int. J. Syst. Evol. Microbiol.">
        <title>The Global Catalogue of Microorganisms (GCM) 10K type strain sequencing project: providing services to taxonomists for standard genome sequencing and annotation.</title>
        <authorList>
            <consortium name="The Broad Institute Genomics Platform"/>
            <consortium name="The Broad Institute Genome Sequencing Center for Infectious Disease"/>
            <person name="Wu L."/>
            <person name="Ma J."/>
        </authorList>
    </citation>
    <scope>NUCLEOTIDE SEQUENCE [LARGE SCALE GENOMIC DNA]</scope>
    <source>
        <strain evidence="3">TISTR 1827</strain>
    </source>
</reference>
<dbReference type="Gene3D" id="1.10.10.60">
    <property type="entry name" value="Homeodomain-like"/>
    <property type="match status" value="1"/>
</dbReference>
<gene>
    <name evidence="2" type="ORF">ACFSW5_08510</name>
</gene>
<keyword evidence="3" id="KW-1185">Reference proteome</keyword>
<sequence>MGQYKNGRDVLPPELLEQIQQYIDGELLYIPKQNEQRAGWGELSGSRERIRQRNEEIYEAYCSGRTIAELERIYFLSGESVRKIVGKLTRAASC</sequence>
<comment type="caution">
    <text evidence="2">The sequence shown here is derived from an EMBL/GenBank/DDBJ whole genome shotgun (WGS) entry which is preliminary data.</text>
</comment>
<feature type="domain" description="Mor transcription activator" evidence="1">
    <location>
        <begin position="14"/>
        <end position="90"/>
    </location>
</feature>
<name>A0ABW5QVF8_9BACL</name>
<evidence type="ECO:0000313" key="3">
    <source>
        <dbReference type="Proteomes" id="UP001597493"/>
    </source>
</evidence>
<dbReference type="InterPro" id="IPR009057">
    <property type="entry name" value="Homeodomain-like_sf"/>
</dbReference>
<dbReference type="Proteomes" id="UP001597493">
    <property type="component" value="Unassembled WGS sequence"/>
</dbReference>
<dbReference type="RefSeq" id="WP_379271436.1">
    <property type="nucleotide sequence ID" value="NZ_JBHUGT010000046.1"/>
</dbReference>
<evidence type="ECO:0000259" key="1">
    <source>
        <dbReference type="Pfam" id="PF08765"/>
    </source>
</evidence>
<evidence type="ECO:0000313" key="2">
    <source>
        <dbReference type="EMBL" id="MFD2660314.1"/>
    </source>
</evidence>
<proteinExistence type="predicted"/>
<protein>
    <submittedName>
        <fullName evidence="2">CD3324 family protein</fullName>
    </submittedName>
</protein>
<dbReference type="InterPro" id="IPR049739">
    <property type="entry name" value="YraL-like"/>
</dbReference>
<dbReference type="EMBL" id="JBHUMY010000007">
    <property type="protein sequence ID" value="MFD2660314.1"/>
    <property type="molecule type" value="Genomic_DNA"/>
</dbReference>
<dbReference type="PANTHER" id="PTHR37812:SF1">
    <property type="entry name" value="MU-LIKE PROPHAGE FLUMU PROTEIN C"/>
    <property type="match status" value="1"/>
</dbReference>
<dbReference type="SUPFAM" id="SSF46689">
    <property type="entry name" value="Homeodomain-like"/>
    <property type="match status" value="1"/>
</dbReference>